<dbReference type="Gene3D" id="3.30.2020.30">
    <property type="match status" value="1"/>
</dbReference>
<keyword evidence="7" id="KW-0124">Carnitine biosynthesis</keyword>
<comment type="cofactor">
    <cofactor evidence="1">
        <name>Fe(2+)</name>
        <dbReference type="ChEBI" id="CHEBI:29033"/>
    </cofactor>
</comment>
<evidence type="ECO:0000259" key="18">
    <source>
        <dbReference type="Pfam" id="PF06155"/>
    </source>
</evidence>
<dbReference type="InterPro" id="IPR010376">
    <property type="entry name" value="GBBH-like_N"/>
</dbReference>
<comment type="similarity">
    <text evidence="4">Belongs to the gamma-BBH/TMLD family.</text>
</comment>
<keyword evidence="20" id="KW-1185">Reference proteome</keyword>
<keyword evidence="10" id="KW-0408">Iron</keyword>
<dbReference type="CDD" id="cd00250">
    <property type="entry name" value="CAS_like"/>
    <property type="match status" value="1"/>
</dbReference>
<dbReference type="NCBIfam" id="TIGR02410">
    <property type="entry name" value="carnitine_TMLD"/>
    <property type="match status" value="1"/>
</dbReference>
<evidence type="ECO:0000256" key="3">
    <source>
        <dbReference type="ARBA" id="ARBA00005022"/>
    </source>
</evidence>
<dbReference type="InterPro" id="IPR003819">
    <property type="entry name" value="TauD/TfdA-like"/>
</dbReference>
<dbReference type="InterPro" id="IPR038492">
    <property type="entry name" value="GBBH-like_N_sf"/>
</dbReference>
<dbReference type="GO" id="GO:0005506">
    <property type="term" value="F:iron ion binding"/>
    <property type="evidence" value="ECO:0007669"/>
    <property type="project" value="InterPro"/>
</dbReference>
<dbReference type="GO" id="GO:0005739">
    <property type="term" value="C:mitochondrion"/>
    <property type="evidence" value="ECO:0007669"/>
    <property type="project" value="TreeGrafter"/>
</dbReference>
<dbReference type="InterPro" id="IPR042098">
    <property type="entry name" value="TauD-like_sf"/>
</dbReference>
<evidence type="ECO:0000256" key="5">
    <source>
        <dbReference type="ARBA" id="ARBA00012267"/>
    </source>
</evidence>
<dbReference type="Pfam" id="PF06155">
    <property type="entry name" value="GBBH-like_N"/>
    <property type="match status" value="1"/>
</dbReference>
<dbReference type="FunFam" id="3.60.130.10:FF:000001">
    <property type="entry name" value="Trimethyllysine dioxygenase, mitochondrial"/>
    <property type="match status" value="1"/>
</dbReference>
<keyword evidence="8 19" id="KW-0223">Dioxygenase</keyword>
<dbReference type="UniPathway" id="UPA00118"/>
<dbReference type="InterPro" id="IPR050411">
    <property type="entry name" value="AlphaKG_dependent_hydroxylases"/>
</dbReference>
<dbReference type="AlphaFoldDB" id="A0A1J9S4I3"/>
<evidence type="ECO:0000256" key="9">
    <source>
        <dbReference type="ARBA" id="ARBA00023002"/>
    </source>
</evidence>
<dbReference type="PANTHER" id="PTHR10696">
    <property type="entry name" value="GAMMA-BUTYROBETAINE HYDROXYLASE-RELATED"/>
    <property type="match status" value="1"/>
</dbReference>
<evidence type="ECO:0000256" key="2">
    <source>
        <dbReference type="ARBA" id="ARBA00001961"/>
    </source>
</evidence>
<evidence type="ECO:0000256" key="12">
    <source>
        <dbReference type="ARBA" id="ARBA00031778"/>
    </source>
</evidence>
<evidence type="ECO:0000313" key="20">
    <source>
        <dbReference type="Proteomes" id="UP000183809"/>
    </source>
</evidence>
<evidence type="ECO:0000256" key="4">
    <source>
        <dbReference type="ARBA" id="ARBA00008654"/>
    </source>
</evidence>
<reference evidence="19 20" key="1">
    <citation type="submission" date="2016-10" db="EMBL/GenBank/DDBJ databases">
        <title>Proteomics and genomics reveal pathogen-plant mechanisms compatible with a hemibiotrophic lifestyle of Diplodia corticola.</title>
        <authorList>
            <person name="Fernandes I."/>
            <person name="De Jonge R."/>
            <person name="Van De Peer Y."/>
            <person name="Devreese B."/>
            <person name="Alves A."/>
            <person name="Esteves A.C."/>
        </authorList>
    </citation>
    <scope>NUCLEOTIDE SEQUENCE [LARGE SCALE GENOMIC DNA]</scope>
    <source>
        <strain evidence="19 20">CBS 112549</strain>
    </source>
</reference>
<dbReference type="SUPFAM" id="SSF51197">
    <property type="entry name" value="Clavaminate synthase-like"/>
    <property type="match status" value="1"/>
</dbReference>
<evidence type="ECO:0000313" key="19">
    <source>
        <dbReference type="EMBL" id="OJD39867.1"/>
    </source>
</evidence>
<accession>A0A1J9S4I3</accession>
<keyword evidence="9" id="KW-0560">Oxidoreductase</keyword>
<dbReference type="GO" id="GO:0045329">
    <property type="term" value="P:carnitine biosynthetic process"/>
    <property type="evidence" value="ECO:0007669"/>
    <property type="project" value="UniProtKB-UniPathway"/>
</dbReference>
<feature type="domain" description="Gamma-butyrobetaine hydroxylase-like N-terminal" evidence="18">
    <location>
        <begin position="137"/>
        <end position="194"/>
    </location>
</feature>
<protein>
    <recommendedName>
        <fullName evidence="5">trimethyllysine dioxygenase</fullName>
        <ecNumber evidence="5">1.14.11.8</ecNumber>
    </recommendedName>
    <alternativeName>
        <fullName evidence="12">Epsilon-trimethyllysine 2-oxoglutarate dioxygenase</fullName>
    </alternativeName>
    <alternativeName>
        <fullName evidence="11">TML hydroxylase</fullName>
    </alternativeName>
    <alternativeName>
        <fullName evidence="13">TML-alpha-ketoglutarate dioxygenase</fullName>
    </alternativeName>
</protein>
<evidence type="ECO:0000256" key="8">
    <source>
        <dbReference type="ARBA" id="ARBA00022964"/>
    </source>
</evidence>
<evidence type="ECO:0000256" key="1">
    <source>
        <dbReference type="ARBA" id="ARBA00001954"/>
    </source>
</evidence>
<dbReference type="Gene3D" id="3.60.130.10">
    <property type="entry name" value="Clavaminate synthase-like"/>
    <property type="match status" value="1"/>
</dbReference>
<comment type="cofactor">
    <cofactor evidence="2">
        <name>L-ascorbate</name>
        <dbReference type="ChEBI" id="CHEBI:38290"/>
    </cofactor>
</comment>
<comment type="function">
    <text evidence="14">Converts trimethyllysine (TML) into hydroxytrimethyllysine (HTML).</text>
</comment>
<evidence type="ECO:0000256" key="10">
    <source>
        <dbReference type="ARBA" id="ARBA00023004"/>
    </source>
</evidence>
<dbReference type="PANTHER" id="PTHR10696:SF51">
    <property type="entry name" value="TRIMETHYLLYSINE DIOXYGENASE, MITOCHONDRIAL"/>
    <property type="match status" value="1"/>
</dbReference>
<evidence type="ECO:0000256" key="14">
    <source>
        <dbReference type="ARBA" id="ARBA00046008"/>
    </source>
</evidence>
<dbReference type="RefSeq" id="XP_020134854.1">
    <property type="nucleotide sequence ID" value="XM_020272459.1"/>
</dbReference>
<evidence type="ECO:0000259" key="17">
    <source>
        <dbReference type="Pfam" id="PF02668"/>
    </source>
</evidence>
<evidence type="ECO:0000256" key="13">
    <source>
        <dbReference type="ARBA" id="ARBA00032283"/>
    </source>
</evidence>
<evidence type="ECO:0000256" key="11">
    <source>
        <dbReference type="ARBA" id="ARBA00030363"/>
    </source>
</evidence>
<dbReference type="GO" id="GO:0050353">
    <property type="term" value="F:trimethyllysine dioxygenase activity"/>
    <property type="evidence" value="ECO:0007669"/>
    <property type="project" value="UniProtKB-EC"/>
</dbReference>
<proteinExistence type="inferred from homology"/>
<dbReference type="GeneID" id="31012718"/>
<feature type="domain" description="TauD/TfdA-like" evidence="17">
    <location>
        <begin position="231"/>
        <end position="472"/>
    </location>
</feature>
<comment type="catalytic activity">
    <reaction evidence="15">
        <text>N(6),N(6),N(6)-trimethyl-L-lysine + 2-oxoglutarate + O2 = (3S)-3-hydroxy-N(6),N(6),N(6)-trimethyl-L-lysine + succinate + CO2</text>
        <dbReference type="Rhea" id="RHEA:14181"/>
        <dbReference type="ChEBI" id="CHEBI:15379"/>
        <dbReference type="ChEBI" id="CHEBI:16526"/>
        <dbReference type="ChEBI" id="CHEBI:16810"/>
        <dbReference type="ChEBI" id="CHEBI:30031"/>
        <dbReference type="ChEBI" id="CHEBI:58100"/>
        <dbReference type="ChEBI" id="CHEBI:141499"/>
        <dbReference type="EC" id="1.14.11.8"/>
    </reaction>
</comment>
<feature type="region of interest" description="Disordered" evidence="16">
    <location>
        <begin position="1"/>
        <end position="41"/>
    </location>
</feature>
<evidence type="ECO:0000256" key="6">
    <source>
        <dbReference type="ARBA" id="ARBA00022723"/>
    </source>
</evidence>
<evidence type="ECO:0000256" key="7">
    <source>
        <dbReference type="ARBA" id="ARBA00022873"/>
    </source>
</evidence>
<dbReference type="EMBL" id="MNUE01000002">
    <property type="protein sequence ID" value="OJD39867.1"/>
    <property type="molecule type" value="Genomic_DNA"/>
</dbReference>
<evidence type="ECO:0000256" key="16">
    <source>
        <dbReference type="SAM" id="MobiDB-lite"/>
    </source>
</evidence>
<gene>
    <name evidence="19" type="ORF">BKCO1_2000256</name>
</gene>
<dbReference type="OrthoDB" id="408743at2759"/>
<name>A0A1J9S4I3_9PEZI</name>
<dbReference type="Proteomes" id="UP000183809">
    <property type="component" value="Unassembled WGS sequence"/>
</dbReference>
<organism evidence="19 20">
    <name type="scientific">Diplodia corticola</name>
    <dbReference type="NCBI Taxonomy" id="236234"/>
    <lineage>
        <taxon>Eukaryota</taxon>
        <taxon>Fungi</taxon>
        <taxon>Dikarya</taxon>
        <taxon>Ascomycota</taxon>
        <taxon>Pezizomycotina</taxon>
        <taxon>Dothideomycetes</taxon>
        <taxon>Dothideomycetes incertae sedis</taxon>
        <taxon>Botryosphaeriales</taxon>
        <taxon>Botryosphaeriaceae</taxon>
        <taxon>Diplodia</taxon>
    </lineage>
</organism>
<dbReference type="EC" id="1.14.11.8" evidence="5"/>
<comment type="pathway">
    <text evidence="3">Amine and polyamine biosynthesis; carnitine biosynthesis.</text>
</comment>
<sequence>MEADYLPRTRRSRACPSAQHGFRFSGREEAGGDNDNIRPSNFIRPPSSHIVAAIAMASSLIMRPALGRRIASVAIRRPRASLFQCPQPARFVATHARGSQNPLGNVKAAYDPAPKPYAVTVLHDAIQVRSSTTTQGTPIPAIWLRDYCRCSECVHPETKQRLVDTWAIPADISVTECSEVGDEVHVLFSDGHRGRFTKHFLVQQASHKDAPTRIWGAFRPTLWGSSIKSSPPEIDYETVMHSDEGVGKWLALIREYGFAYVDGCPPTPEATQKLLERISFIRHTHYGGFWDFTSDLASKDTAYTSMALEAHTDNTYFSDPAGLQMFHLLSHTDGDGGASLLVDGFKVAMELKEKEPEAYLHLSKISFCGHASGNDGIVVTPHRFFPVLHHIAAGRRLIQIRWNDSDRGSFQGRLSLTQQWYDAAREWNKLLKSAENEYWEQLKPGRPLIFDNWRVLHGRSAFTGKRRLCGGYINNDDYMSRYRTLNLPDGGNVI</sequence>
<evidence type="ECO:0000256" key="15">
    <source>
        <dbReference type="ARBA" id="ARBA00049334"/>
    </source>
</evidence>
<dbReference type="Pfam" id="PF02668">
    <property type="entry name" value="TauD"/>
    <property type="match status" value="1"/>
</dbReference>
<dbReference type="STRING" id="236234.A0A1J9S4I3"/>
<dbReference type="InterPro" id="IPR012776">
    <property type="entry name" value="Trimethyllysine_dOase"/>
</dbReference>
<keyword evidence="6" id="KW-0479">Metal-binding</keyword>
<comment type="caution">
    <text evidence="19">The sequence shown here is derived from an EMBL/GenBank/DDBJ whole genome shotgun (WGS) entry which is preliminary data.</text>
</comment>